<dbReference type="InterPro" id="IPR038765">
    <property type="entry name" value="Papain-like_cys_pep_sf"/>
</dbReference>
<feature type="domain" description="OTU" evidence="11">
    <location>
        <begin position="200"/>
        <end position="324"/>
    </location>
</feature>
<evidence type="ECO:0000313" key="12">
    <source>
        <dbReference type="EMBL" id="LAC25896.1"/>
    </source>
</evidence>
<dbReference type="Gene3D" id="3.10.20.90">
    <property type="entry name" value="Phosphatidylinositol 3-kinase Catalytic Subunit, Chain A, domain 1"/>
    <property type="match status" value="1"/>
</dbReference>
<evidence type="ECO:0000256" key="4">
    <source>
        <dbReference type="ARBA" id="ARBA00022771"/>
    </source>
</evidence>
<dbReference type="GO" id="GO:0036503">
    <property type="term" value="P:ERAD pathway"/>
    <property type="evidence" value="ECO:0007669"/>
    <property type="project" value="TreeGrafter"/>
</dbReference>
<keyword evidence="7 9" id="KW-0788">Thiol protease</keyword>
<evidence type="ECO:0000256" key="6">
    <source>
        <dbReference type="ARBA" id="ARBA00022801"/>
    </source>
</evidence>
<keyword evidence="8" id="KW-0862">Zinc</keyword>
<comment type="subcellular location">
    <subcellularLocation>
        <location evidence="9">Cytoplasm</location>
    </subcellularLocation>
</comment>
<comment type="catalytic activity">
    <reaction evidence="1 9">
        <text>Thiol-dependent hydrolysis of ester, thioester, amide, peptide and isopeptide bonds formed by the C-terminal Gly of ubiquitin (a 76-residue protein attached to proteins as an intracellular targeting signal).</text>
        <dbReference type="EC" id="3.4.19.12"/>
    </reaction>
</comment>
<dbReference type="PANTHER" id="PTHR13312">
    <property type="entry name" value="HIV-INDUCED PROTEIN-7-LIKE PROTEASE"/>
    <property type="match status" value="1"/>
</dbReference>
<dbReference type="InterPro" id="IPR013087">
    <property type="entry name" value="Znf_C2H2_type"/>
</dbReference>
<evidence type="ECO:0000259" key="11">
    <source>
        <dbReference type="PROSITE" id="PS50802"/>
    </source>
</evidence>
<name>A0A6A7G4Q4_9CRUS</name>
<organism evidence="12">
    <name type="scientific">Hirondellea gigas</name>
    <dbReference type="NCBI Taxonomy" id="1518452"/>
    <lineage>
        <taxon>Eukaryota</taxon>
        <taxon>Metazoa</taxon>
        <taxon>Ecdysozoa</taxon>
        <taxon>Arthropoda</taxon>
        <taxon>Crustacea</taxon>
        <taxon>Multicrustacea</taxon>
        <taxon>Malacostraca</taxon>
        <taxon>Eumalacostraca</taxon>
        <taxon>Peracarida</taxon>
        <taxon>Amphipoda</taxon>
        <taxon>Amphilochidea</taxon>
        <taxon>Lysianassida</taxon>
        <taxon>Lysianassidira</taxon>
        <taxon>Lysianassoidea</taxon>
        <taxon>Lysianassidae</taxon>
        <taxon>Hirondellea</taxon>
    </lineage>
</organism>
<evidence type="ECO:0000256" key="1">
    <source>
        <dbReference type="ARBA" id="ARBA00000707"/>
    </source>
</evidence>
<dbReference type="Pfam" id="PF24560">
    <property type="entry name" value="zf-C2H2_OTU1_C"/>
    <property type="match status" value="1"/>
</dbReference>
<dbReference type="GO" id="GO:0030968">
    <property type="term" value="P:endoplasmic reticulum unfolded protein response"/>
    <property type="evidence" value="ECO:0007669"/>
    <property type="project" value="TreeGrafter"/>
</dbReference>
<dbReference type="PANTHER" id="PTHR13312:SF0">
    <property type="entry name" value="UBIQUITIN THIOESTERASE OTU1"/>
    <property type="match status" value="1"/>
</dbReference>
<feature type="region of interest" description="Disordered" evidence="10">
    <location>
        <begin position="109"/>
        <end position="177"/>
    </location>
</feature>
<keyword evidence="5 9" id="KW-0833">Ubl conjugation pathway</keyword>
<dbReference type="GO" id="GO:0005634">
    <property type="term" value="C:nucleus"/>
    <property type="evidence" value="ECO:0007669"/>
    <property type="project" value="TreeGrafter"/>
</dbReference>
<evidence type="ECO:0000256" key="9">
    <source>
        <dbReference type="RuleBase" id="RU367104"/>
    </source>
</evidence>
<evidence type="ECO:0000256" key="5">
    <source>
        <dbReference type="ARBA" id="ARBA00022786"/>
    </source>
</evidence>
<accession>A0A6A7G4Q4</accession>
<keyword evidence="4" id="KW-0863">Zinc-finger</keyword>
<feature type="compositionally biased region" description="Low complexity" evidence="10">
    <location>
        <begin position="130"/>
        <end position="146"/>
    </location>
</feature>
<dbReference type="Gene3D" id="3.90.70.80">
    <property type="match status" value="1"/>
</dbReference>
<dbReference type="Pfam" id="PF21403">
    <property type="entry name" value="OTU1_UBXL"/>
    <property type="match status" value="1"/>
</dbReference>
<feature type="compositionally biased region" description="Polar residues" evidence="10">
    <location>
        <begin position="109"/>
        <end position="129"/>
    </location>
</feature>
<keyword evidence="9" id="KW-0963">Cytoplasm</keyword>
<comment type="function">
    <text evidence="9">Hydrolase that can remove conjugated ubiquitin from proteins and may therefore play an important regulatory role at the level of protein turnover by preventing degradation.</text>
</comment>
<dbReference type="GO" id="GO:0004843">
    <property type="term" value="F:cysteine-type deubiquitinase activity"/>
    <property type="evidence" value="ECO:0007669"/>
    <property type="project" value="UniProtKB-UniRule"/>
</dbReference>
<dbReference type="CDD" id="cd22745">
    <property type="entry name" value="OTU_OTU1"/>
    <property type="match status" value="1"/>
</dbReference>
<dbReference type="InterPro" id="IPR057766">
    <property type="entry name" value="Znf-C2H2_OTU1-like_C"/>
</dbReference>
<dbReference type="PROSITE" id="PS00028">
    <property type="entry name" value="ZINC_FINGER_C2H2_1"/>
    <property type="match status" value="1"/>
</dbReference>
<dbReference type="PROSITE" id="PS50802">
    <property type="entry name" value="OTU"/>
    <property type="match status" value="1"/>
</dbReference>
<evidence type="ECO:0000256" key="2">
    <source>
        <dbReference type="ARBA" id="ARBA00022670"/>
    </source>
</evidence>
<dbReference type="GO" id="GO:0016579">
    <property type="term" value="P:protein deubiquitination"/>
    <property type="evidence" value="ECO:0007669"/>
    <property type="project" value="TreeGrafter"/>
</dbReference>
<keyword evidence="2" id="KW-0645">Protease</keyword>
<keyword evidence="6 9" id="KW-0378">Hydrolase</keyword>
<evidence type="ECO:0000256" key="10">
    <source>
        <dbReference type="SAM" id="MobiDB-lite"/>
    </source>
</evidence>
<reference evidence="12" key="1">
    <citation type="submission" date="2017-11" db="EMBL/GenBank/DDBJ databases">
        <title>The sensing device of the deep-sea amphipod.</title>
        <authorList>
            <person name="Kobayashi H."/>
            <person name="Nagahama T."/>
            <person name="Arai W."/>
            <person name="Sasagawa Y."/>
            <person name="Umeda M."/>
            <person name="Hayashi T."/>
            <person name="Nikaido I."/>
            <person name="Watanabe H."/>
            <person name="Oguri K."/>
            <person name="Kitazato H."/>
            <person name="Fujioka K."/>
            <person name="Kido Y."/>
            <person name="Takami H."/>
        </authorList>
    </citation>
    <scope>NUCLEOTIDE SEQUENCE</scope>
    <source>
        <tissue evidence="12">Whole body</tissue>
    </source>
</reference>
<dbReference type="InterPro" id="IPR048857">
    <property type="entry name" value="OTU1_Ubl"/>
</dbReference>
<dbReference type="GO" id="GO:0005829">
    <property type="term" value="C:cytosol"/>
    <property type="evidence" value="ECO:0007669"/>
    <property type="project" value="TreeGrafter"/>
</dbReference>
<dbReference type="EMBL" id="IACT01006772">
    <property type="protein sequence ID" value="LAC25896.1"/>
    <property type="molecule type" value="mRNA"/>
</dbReference>
<dbReference type="InterPro" id="IPR003323">
    <property type="entry name" value="OTU_dom"/>
</dbReference>
<dbReference type="EC" id="3.4.19.12" evidence="9"/>
<proteinExistence type="evidence at transcript level"/>
<dbReference type="SUPFAM" id="SSF54001">
    <property type="entry name" value="Cysteine proteinases"/>
    <property type="match status" value="1"/>
</dbReference>
<evidence type="ECO:0000256" key="3">
    <source>
        <dbReference type="ARBA" id="ARBA00022723"/>
    </source>
</evidence>
<protein>
    <recommendedName>
        <fullName evidence="9">Ubiquitin thioesterase OTU</fullName>
        <ecNumber evidence="9">3.4.19.12</ecNumber>
    </recommendedName>
</protein>
<dbReference type="Pfam" id="PF02338">
    <property type="entry name" value="OTU"/>
    <property type="match status" value="1"/>
</dbReference>
<keyword evidence="3" id="KW-0479">Metal-binding</keyword>
<sequence>MSTIFRLRVRSALQQNIPLIDFLTPESTFENLNQVLASASEIPEQQLKVLCGYPPKVLQGARESMLQEIGIKNGEVLIIEKRSATDPPQYCEATKKMTHLLSNLNNKLQDNASQPKESTHGVQLNSSNDKSAVNVSSVISSSKVASEGQNSNGKVRKRAPSNGKTSPAGKKSAAEPSEIVIEREAPAGIYLAPGSQLGILQKREVPSDNSCLFASMDYVLNGSISSPRTKELRREVSEGVLQEEELIPDCVMDRPRQEYSTWIMREQSWGGEIELAILSKYHKLEIVTVDAKTARVNRFGESENYKARVFLLYDGIHYDPLHMENLRVEGKFFTSFPGTLDAVLAQAVDMAGQAHQSGSFTDTDNFTLQCGECGHKLKGEAEALQHAKQTTHTDFQEVTASS</sequence>
<evidence type="ECO:0000256" key="8">
    <source>
        <dbReference type="ARBA" id="ARBA00022833"/>
    </source>
</evidence>
<evidence type="ECO:0000256" key="7">
    <source>
        <dbReference type="ARBA" id="ARBA00022807"/>
    </source>
</evidence>
<dbReference type="AlphaFoldDB" id="A0A6A7G4Q4"/>